<dbReference type="SUPFAM" id="SSF52540">
    <property type="entry name" value="P-loop containing nucleoside triphosphate hydrolases"/>
    <property type="match status" value="1"/>
</dbReference>
<dbReference type="GO" id="GO:0043138">
    <property type="term" value="F:3'-5' DNA helicase activity"/>
    <property type="evidence" value="ECO:0007669"/>
    <property type="project" value="UniProtKB-EC"/>
</dbReference>
<name>A0A8H7RTQ1_9FUNG</name>
<dbReference type="SMART" id="SM00490">
    <property type="entry name" value="HELICc"/>
    <property type="match status" value="1"/>
</dbReference>
<dbReference type="GO" id="GO:0005737">
    <property type="term" value="C:cytoplasm"/>
    <property type="evidence" value="ECO:0007669"/>
    <property type="project" value="TreeGrafter"/>
</dbReference>
<dbReference type="Pfam" id="PF00271">
    <property type="entry name" value="Helicase_C"/>
    <property type="match status" value="1"/>
</dbReference>
<dbReference type="GO" id="GO:0003677">
    <property type="term" value="F:DNA binding"/>
    <property type="evidence" value="ECO:0007669"/>
    <property type="project" value="UniProtKB-KW"/>
</dbReference>
<dbReference type="InterPro" id="IPR001650">
    <property type="entry name" value="Helicase_C-like"/>
</dbReference>
<evidence type="ECO:0000313" key="7">
    <source>
        <dbReference type="EMBL" id="KAG2216986.1"/>
    </source>
</evidence>
<evidence type="ECO:0000256" key="1">
    <source>
        <dbReference type="ARBA" id="ARBA00005446"/>
    </source>
</evidence>
<dbReference type="GO" id="GO:0009378">
    <property type="term" value="F:four-way junction helicase activity"/>
    <property type="evidence" value="ECO:0007669"/>
    <property type="project" value="TreeGrafter"/>
</dbReference>
<dbReference type="Gene3D" id="3.40.50.300">
    <property type="entry name" value="P-loop containing nucleotide triphosphate hydrolases"/>
    <property type="match status" value="1"/>
</dbReference>
<evidence type="ECO:0000256" key="4">
    <source>
        <dbReference type="ARBA" id="ARBA00034617"/>
    </source>
</evidence>
<evidence type="ECO:0000313" key="8">
    <source>
        <dbReference type="Proteomes" id="UP000646827"/>
    </source>
</evidence>
<accession>A0A8H7RTQ1</accession>
<evidence type="ECO:0000259" key="6">
    <source>
        <dbReference type="PROSITE" id="PS51194"/>
    </source>
</evidence>
<evidence type="ECO:0000256" key="3">
    <source>
        <dbReference type="ARBA" id="ARBA00023235"/>
    </source>
</evidence>
<organism evidence="7 8">
    <name type="scientific">Circinella minor</name>
    <dbReference type="NCBI Taxonomy" id="1195481"/>
    <lineage>
        <taxon>Eukaryota</taxon>
        <taxon>Fungi</taxon>
        <taxon>Fungi incertae sedis</taxon>
        <taxon>Mucoromycota</taxon>
        <taxon>Mucoromycotina</taxon>
        <taxon>Mucoromycetes</taxon>
        <taxon>Mucorales</taxon>
        <taxon>Lichtheimiaceae</taxon>
        <taxon>Circinella</taxon>
    </lineage>
</organism>
<proteinExistence type="inferred from homology"/>
<dbReference type="PANTHER" id="PTHR13710">
    <property type="entry name" value="DNA HELICASE RECQ FAMILY MEMBER"/>
    <property type="match status" value="1"/>
</dbReference>
<evidence type="ECO:0000256" key="5">
    <source>
        <dbReference type="ARBA" id="ARBA00034808"/>
    </source>
</evidence>
<feature type="domain" description="Helicase C-terminal" evidence="6">
    <location>
        <begin position="1"/>
        <end position="98"/>
    </location>
</feature>
<dbReference type="EMBL" id="JAEPRB010000339">
    <property type="protein sequence ID" value="KAG2216986.1"/>
    <property type="molecule type" value="Genomic_DNA"/>
</dbReference>
<gene>
    <name evidence="7" type="ORF">INT45_007671</name>
</gene>
<reference evidence="7 8" key="1">
    <citation type="submission" date="2020-12" db="EMBL/GenBank/DDBJ databases">
        <title>Metabolic potential, ecology and presence of endohyphal bacteria is reflected in genomic diversity of Mucoromycotina.</title>
        <authorList>
            <person name="Muszewska A."/>
            <person name="Okrasinska A."/>
            <person name="Steczkiewicz K."/>
            <person name="Drgas O."/>
            <person name="Orlowska M."/>
            <person name="Perlinska-Lenart U."/>
            <person name="Aleksandrzak-Piekarczyk T."/>
            <person name="Szatraj K."/>
            <person name="Zielenkiewicz U."/>
            <person name="Pilsyk S."/>
            <person name="Malc E."/>
            <person name="Mieczkowski P."/>
            <person name="Kruszewska J.S."/>
            <person name="Biernat P."/>
            <person name="Pawlowska J."/>
        </authorList>
    </citation>
    <scope>NUCLEOTIDE SEQUENCE [LARGE SCALE GENOMIC DNA]</scope>
    <source>
        <strain evidence="7 8">CBS 142.35</strain>
    </source>
</reference>
<dbReference type="EC" id="5.6.2.4" evidence="5"/>
<comment type="catalytic activity">
    <reaction evidence="4">
        <text>Couples ATP hydrolysis with the unwinding of duplex DNA by translocating in the 3'-5' direction.</text>
        <dbReference type="EC" id="5.6.2.4"/>
    </reaction>
</comment>
<dbReference type="Proteomes" id="UP000646827">
    <property type="component" value="Unassembled WGS sequence"/>
</dbReference>
<keyword evidence="8" id="KW-1185">Reference proteome</keyword>
<comment type="similarity">
    <text evidence="1">Belongs to the helicase family. RecQ subfamily.</text>
</comment>
<protein>
    <recommendedName>
        <fullName evidence="5">DNA 3'-5' helicase</fullName>
        <ecNumber evidence="5">5.6.2.4</ecNumber>
    </recommendedName>
</protein>
<dbReference type="OrthoDB" id="2433045at2759"/>
<dbReference type="PROSITE" id="PS51194">
    <property type="entry name" value="HELICASE_CTER"/>
    <property type="match status" value="1"/>
</dbReference>
<dbReference type="InterPro" id="IPR027417">
    <property type="entry name" value="P-loop_NTPase"/>
</dbReference>
<evidence type="ECO:0000256" key="2">
    <source>
        <dbReference type="ARBA" id="ARBA00023125"/>
    </source>
</evidence>
<dbReference type="PANTHER" id="PTHR13710:SF105">
    <property type="entry name" value="ATP-DEPENDENT DNA HELICASE Q1"/>
    <property type="match status" value="1"/>
</dbReference>
<feature type="non-terminal residue" evidence="7">
    <location>
        <position position="147"/>
    </location>
</feature>
<comment type="caution">
    <text evidence="7">The sequence shown here is derived from an EMBL/GenBank/DDBJ whole genome shotgun (WGS) entry which is preliminary data.</text>
</comment>
<keyword evidence="3" id="KW-0413">Isomerase</keyword>
<dbReference type="GO" id="GO:0000724">
    <property type="term" value="P:double-strand break repair via homologous recombination"/>
    <property type="evidence" value="ECO:0007669"/>
    <property type="project" value="TreeGrafter"/>
</dbReference>
<sequence length="147" mass="16302">MAIEEKDASLKSWREGPSKVMVATSSFGTGIDYGQVKLVIHHSYSVDALSYIQEGGRAGRDGKPAQCILVADELMLEGMKQVDDENDDRWKQGKKEFAEFILSPGCLRHKIQAVVDDKSLPCVAYPPEYQKCSICKSKAPNRTYGSK</sequence>
<keyword evidence="2" id="KW-0238">DNA-binding</keyword>
<dbReference type="GO" id="GO:0005694">
    <property type="term" value="C:chromosome"/>
    <property type="evidence" value="ECO:0007669"/>
    <property type="project" value="TreeGrafter"/>
</dbReference>
<dbReference type="AlphaFoldDB" id="A0A8H7RTQ1"/>